<protein>
    <submittedName>
        <fullName evidence="3">Ankyrin repeat domain-containing protein 7</fullName>
    </submittedName>
</protein>
<reference evidence="3 4" key="1">
    <citation type="journal article" date="2013" name="Nat. Genet.">
        <title>The genome of the hydatid tapeworm Echinococcus granulosus.</title>
        <authorList>
            <person name="Zheng H."/>
            <person name="Zhang W."/>
            <person name="Zhang L."/>
            <person name="Zhang Z."/>
            <person name="Li J."/>
            <person name="Lu G."/>
            <person name="Zhu Y."/>
            <person name="Wang Y."/>
            <person name="Huang Y."/>
            <person name="Liu J."/>
            <person name="Kang H."/>
            <person name="Chen J."/>
            <person name="Wang L."/>
            <person name="Chen A."/>
            <person name="Yu S."/>
            <person name="Gao Z."/>
            <person name="Jin L."/>
            <person name="Gu W."/>
            <person name="Wang Z."/>
            <person name="Zhao L."/>
            <person name="Shi B."/>
            <person name="Wen H."/>
            <person name="Lin R."/>
            <person name="Jones M.K."/>
            <person name="Brejova B."/>
            <person name="Vinar T."/>
            <person name="Zhao G."/>
            <person name="McManus D.P."/>
            <person name="Chen Z."/>
            <person name="Zhou Y."/>
            <person name="Wang S."/>
        </authorList>
    </citation>
    <scope>NUCLEOTIDE SEQUENCE [LARGE SCALE GENOMIC DNA]</scope>
</reference>
<dbReference type="PANTHER" id="PTHR24147:SF53">
    <property type="entry name" value="ANKYRIN REPEAT DOMAIN 26"/>
    <property type="match status" value="1"/>
</dbReference>
<feature type="repeat" description="ANK" evidence="1">
    <location>
        <begin position="72"/>
        <end position="104"/>
    </location>
</feature>
<feature type="compositionally biased region" description="Acidic residues" evidence="2">
    <location>
        <begin position="217"/>
        <end position="235"/>
    </location>
</feature>
<dbReference type="AlphaFoldDB" id="W6UCX4"/>
<dbReference type="RefSeq" id="XP_024350351.1">
    <property type="nucleotide sequence ID" value="XM_024495267.1"/>
</dbReference>
<dbReference type="EMBL" id="APAU02000049">
    <property type="protein sequence ID" value="EUB59155.1"/>
    <property type="molecule type" value="Genomic_DNA"/>
</dbReference>
<dbReference type="GeneID" id="36341733"/>
<dbReference type="PROSITE" id="PS50297">
    <property type="entry name" value="ANK_REP_REGION"/>
    <property type="match status" value="3"/>
</dbReference>
<feature type="compositionally biased region" description="Basic and acidic residues" evidence="2">
    <location>
        <begin position="181"/>
        <end position="198"/>
    </location>
</feature>
<accession>W6UCX4</accession>
<dbReference type="InterPro" id="IPR002110">
    <property type="entry name" value="Ankyrin_rpt"/>
</dbReference>
<feature type="region of interest" description="Disordered" evidence="2">
    <location>
        <begin position="347"/>
        <end position="459"/>
    </location>
</feature>
<dbReference type="Pfam" id="PF13606">
    <property type="entry name" value="Ank_3"/>
    <property type="match status" value="1"/>
</dbReference>
<evidence type="ECO:0000313" key="4">
    <source>
        <dbReference type="Proteomes" id="UP000019149"/>
    </source>
</evidence>
<dbReference type="STRING" id="6210.W6UCX4"/>
<organism evidence="3 4">
    <name type="scientific">Echinococcus granulosus</name>
    <name type="common">Hydatid tapeworm</name>
    <dbReference type="NCBI Taxonomy" id="6210"/>
    <lineage>
        <taxon>Eukaryota</taxon>
        <taxon>Metazoa</taxon>
        <taxon>Spiralia</taxon>
        <taxon>Lophotrochozoa</taxon>
        <taxon>Platyhelminthes</taxon>
        <taxon>Cestoda</taxon>
        <taxon>Eucestoda</taxon>
        <taxon>Cyclophyllidea</taxon>
        <taxon>Taeniidae</taxon>
        <taxon>Echinococcus</taxon>
        <taxon>Echinococcus granulosus group</taxon>
    </lineage>
</organism>
<dbReference type="PANTHER" id="PTHR24147">
    <property type="entry name" value="ANKYRIN REPEAT DOMAIN 36-RELATED"/>
    <property type="match status" value="1"/>
</dbReference>
<name>W6UCX4_ECHGR</name>
<keyword evidence="4" id="KW-1185">Reference proteome</keyword>
<dbReference type="KEGG" id="egl:EGR_06018"/>
<dbReference type="SMART" id="SM00248">
    <property type="entry name" value="ANK"/>
    <property type="match status" value="3"/>
</dbReference>
<dbReference type="Gene3D" id="1.25.40.20">
    <property type="entry name" value="Ankyrin repeat-containing domain"/>
    <property type="match status" value="1"/>
</dbReference>
<dbReference type="SUPFAM" id="SSF48403">
    <property type="entry name" value="Ankyrin repeat"/>
    <property type="match status" value="1"/>
</dbReference>
<dbReference type="Proteomes" id="UP000019149">
    <property type="component" value="Unassembled WGS sequence"/>
</dbReference>
<gene>
    <name evidence="3" type="ORF">EGR_06018</name>
</gene>
<evidence type="ECO:0000256" key="1">
    <source>
        <dbReference type="PROSITE-ProRule" id="PRU00023"/>
    </source>
</evidence>
<dbReference type="OrthoDB" id="6066131at2759"/>
<comment type="caution">
    <text evidence="3">The sequence shown here is derived from an EMBL/GenBank/DDBJ whole genome shotgun (WGS) entry which is preliminary data.</text>
</comment>
<feature type="repeat" description="ANK" evidence="1">
    <location>
        <begin position="105"/>
        <end position="137"/>
    </location>
</feature>
<keyword evidence="1" id="KW-0040">ANK repeat</keyword>
<evidence type="ECO:0000313" key="3">
    <source>
        <dbReference type="EMBL" id="EUB59155.1"/>
    </source>
</evidence>
<feature type="repeat" description="ANK" evidence="1">
    <location>
        <begin position="138"/>
        <end position="170"/>
    </location>
</feature>
<dbReference type="PROSITE" id="PS50088">
    <property type="entry name" value="ANK_REPEAT"/>
    <property type="match status" value="3"/>
</dbReference>
<dbReference type="InterPro" id="IPR050657">
    <property type="entry name" value="Ankyrin_repeat_domain"/>
</dbReference>
<feature type="region of interest" description="Disordered" evidence="2">
    <location>
        <begin position="181"/>
        <end position="253"/>
    </location>
</feature>
<feature type="compositionally biased region" description="Basic and acidic residues" evidence="2">
    <location>
        <begin position="395"/>
        <end position="408"/>
    </location>
</feature>
<proteinExistence type="predicted"/>
<dbReference type="CTD" id="36341733"/>
<sequence>MKKLLKRLSSSSRENLHKDAEFKCSEGFESYGDIGYEVKEKELSKLCKAIWNGDLLAVERYVMKDQMLPDKESRTPLHLACVKGDDKIVQCLLEYNAKVNIVDQNNQTPLMKAIEGGHLECVKLLLNYRADLTVRDKYGNAPIHQAVKFGRKDIIELFLRNGVSINTHNQLLHSLRDSVGRVPSTKDSRLEARPDFKRPSNRKRLFGNENTVSDSGSGDEDTGDDILEGFFESSDEESKDRGGTLSSVARGTHSSDEAVLKRANCLILYPLTTTIKTTKCCDTSAVSLVLLQTASLQDGSWNSNSSEAKSEGGRKKVNLAAALSAKLAKQARDCLISNTETLLQQKTETEVVVSPSPNRPVEDTESWVDDVSTHRKVGSPTDKPRLPHVNSASEVVKKIENDERRESDSPWDSTENEEDDKSQEAFCIYPPVPQVGNVKPQKSSPWDSEAEDNEVREANEVSVSTLTQVSESSDKDLSIMEEFSKVPVPLGIDHPLAEAVNRAVTSNTYLVNRLIA</sequence>
<evidence type="ECO:0000256" key="2">
    <source>
        <dbReference type="SAM" id="MobiDB-lite"/>
    </source>
</evidence>
<dbReference type="Pfam" id="PF12796">
    <property type="entry name" value="Ank_2"/>
    <property type="match status" value="1"/>
</dbReference>
<dbReference type="InterPro" id="IPR036770">
    <property type="entry name" value="Ankyrin_rpt-contain_sf"/>
</dbReference>